<dbReference type="Pfam" id="PF07717">
    <property type="entry name" value="OB_NTP_bind"/>
    <property type="match status" value="1"/>
</dbReference>
<dbReference type="Gene3D" id="3.40.50.300">
    <property type="entry name" value="P-loop containing nucleotide triphosphate hydrolases"/>
    <property type="match status" value="1"/>
</dbReference>
<dbReference type="GO" id="GO:0005524">
    <property type="term" value="F:ATP binding"/>
    <property type="evidence" value="ECO:0007669"/>
    <property type="project" value="UniProtKB-KW"/>
</dbReference>
<dbReference type="PANTHER" id="PTHR18934">
    <property type="entry name" value="ATP-DEPENDENT RNA HELICASE"/>
    <property type="match status" value="1"/>
</dbReference>
<evidence type="ECO:0000259" key="5">
    <source>
        <dbReference type="PROSITE" id="PS51194"/>
    </source>
</evidence>
<dbReference type="PROSITE" id="PS51194">
    <property type="entry name" value="HELICASE_CTER"/>
    <property type="match status" value="1"/>
</dbReference>
<dbReference type="CDD" id="cd18791">
    <property type="entry name" value="SF2_C_RHA"/>
    <property type="match status" value="1"/>
</dbReference>
<dbReference type="InterPro" id="IPR059023">
    <property type="entry name" value="RNA_hel_CTD"/>
</dbReference>
<feature type="domain" description="Helicase C-terminal" evidence="5">
    <location>
        <begin position="1"/>
        <end position="121"/>
    </location>
</feature>
<keyword evidence="1" id="KW-0547">Nucleotide-binding</keyword>
<dbReference type="InterPro" id="IPR027417">
    <property type="entry name" value="P-loop_NTPase"/>
</dbReference>
<evidence type="ECO:0000256" key="4">
    <source>
        <dbReference type="ARBA" id="ARBA00022840"/>
    </source>
</evidence>
<sequence>MMPTTTQKSVFDRPPHGVRKIVLATNIAETSITIDDVVYVVDCGKIKMKNFDVENNIATLKSEWVSLANARQRKGRAGRVQPGVCYHLYTRAREMTLENYPLPEMLRSRLEEVILQLKILQLGQAEPFLQRVMDPPDPRVLEISLKLLHTLNALDSDENLTPLGYHLANLPLDPQTGKMILMGAMFSCIDPIFSVAASLTFKDPFVIPLGKEDQVNKCKIELSNGSKSDHLVIAEAVKLWERAKTHGHSRDFCWDYFLSQNTMNLLKLVCCFAQRTPVNYIGDGTILVAKPIVYNLQRVSSQAQAKLLVGAGAGGRDMKDQFARYLYEMNFLSEQDVKAPTANVNSNNLSLVKAIICAGLYPNIAIIKSVKRRNHTGKVIIRLSTPEDGRVELHPKSINEKMSDFESRFLLYHLKLKSTAIFLHDTTMVYPLPLLFFGEGVDYYEENGTEFIAVNNSIRFRCRKSTSSLVKDLRNRLDGLLEHKVTHPGVIDWSRTSEEGALLRAIIELITYEDKQLMIAQEGDDDNFSN</sequence>
<dbReference type="GO" id="GO:0005634">
    <property type="term" value="C:nucleus"/>
    <property type="evidence" value="ECO:0007669"/>
    <property type="project" value="TreeGrafter"/>
</dbReference>
<dbReference type="InterPro" id="IPR001650">
    <property type="entry name" value="Helicase_C-like"/>
</dbReference>
<dbReference type="EMBL" id="OD565762">
    <property type="protein sequence ID" value="CAD7442539.1"/>
    <property type="molecule type" value="Genomic_DNA"/>
</dbReference>
<dbReference type="Pfam" id="PF26026">
    <property type="entry name" value="RNA_hel_CTD"/>
    <property type="match status" value="1"/>
</dbReference>
<evidence type="ECO:0000256" key="1">
    <source>
        <dbReference type="ARBA" id="ARBA00022741"/>
    </source>
</evidence>
<dbReference type="InterPro" id="IPR007502">
    <property type="entry name" value="Helicase-assoc_dom"/>
</dbReference>
<dbReference type="SMART" id="SM00490">
    <property type="entry name" value="HELICc"/>
    <property type="match status" value="1"/>
</dbReference>
<protein>
    <recommendedName>
        <fullName evidence="5">Helicase C-terminal domain-containing protein</fullName>
    </recommendedName>
</protein>
<dbReference type="Pfam" id="PF21010">
    <property type="entry name" value="HA2_C"/>
    <property type="match status" value="1"/>
</dbReference>
<evidence type="ECO:0000313" key="6">
    <source>
        <dbReference type="EMBL" id="CAD7442539.1"/>
    </source>
</evidence>
<dbReference type="FunFam" id="1.20.120.1080:FF:000002">
    <property type="entry name" value="Putative ATP-dependent RNA helicase DHX36"/>
    <property type="match status" value="1"/>
</dbReference>
<dbReference type="GO" id="GO:0005737">
    <property type="term" value="C:cytoplasm"/>
    <property type="evidence" value="ECO:0007669"/>
    <property type="project" value="TreeGrafter"/>
</dbReference>
<dbReference type="Pfam" id="PF04408">
    <property type="entry name" value="WHD_HA2"/>
    <property type="match status" value="1"/>
</dbReference>
<dbReference type="Gene3D" id="1.20.120.1080">
    <property type="match status" value="1"/>
</dbReference>
<dbReference type="PANTHER" id="PTHR18934:SF237">
    <property type="entry name" value="ATP-DEPENDENT DNA_RNA HELICASE DHX36"/>
    <property type="match status" value="1"/>
</dbReference>
<evidence type="ECO:0000256" key="2">
    <source>
        <dbReference type="ARBA" id="ARBA00022801"/>
    </source>
</evidence>
<keyword evidence="4" id="KW-0067">ATP-binding</keyword>
<dbReference type="InterPro" id="IPR011709">
    <property type="entry name" value="DEAD-box_helicase_OB_fold"/>
</dbReference>
<dbReference type="GO" id="GO:0003724">
    <property type="term" value="F:RNA helicase activity"/>
    <property type="evidence" value="ECO:0007669"/>
    <property type="project" value="TreeGrafter"/>
</dbReference>
<dbReference type="GO" id="GO:0051880">
    <property type="term" value="F:G-quadruplex DNA binding"/>
    <property type="evidence" value="ECO:0007669"/>
    <property type="project" value="TreeGrafter"/>
</dbReference>
<proteinExistence type="predicted"/>
<dbReference type="SMART" id="SM00847">
    <property type="entry name" value="HA2"/>
    <property type="match status" value="1"/>
</dbReference>
<name>A0A7R9EW81_9NEOP</name>
<organism evidence="6">
    <name type="scientific">Timema bartmani</name>
    <dbReference type="NCBI Taxonomy" id="61472"/>
    <lineage>
        <taxon>Eukaryota</taxon>
        <taxon>Metazoa</taxon>
        <taxon>Ecdysozoa</taxon>
        <taxon>Arthropoda</taxon>
        <taxon>Hexapoda</taxon>
        <taxon>Insecta</taxon>
        <taxon>Pterygota</taxon>
        <taxon>Neoptera</taxon>
        <taxon>Polyneoptera</taxon>
        <taxon>Phasmatodea</taxon>
        <taxon>Timematodea</taxon>
        <taxon>Timematoidea</taxon>
        <taxon>Timematidae</taxon>
        <taxon>Timema</taxon>
    </lineage>
</organism>
<dbReference type="InterPro" id="IPR048333">
    <property type="entry name" value="HA2_WH"/>
</dbReference>
<dbReference type="Pfam" id="PF00271">
    <property type="entry name" value="Helicase_C"/>
    <property type="match status" value="1"/>
</dbReference>
<dbReference type="GO" id="GO:0016787">
    <property type="term" value="F:hydrolase activity"/>
    <property type="evidence" value="ECO:0007669"/>
    <property type="project" value="UniProtKB-KW"/>
</dbReference>
<dbReference type="SUPFAM" id="SSF52540">
    <property type="entry name" value="P-loop containing nucleoside triphosphate hydrolases"/>
    <property type="match status" value="1"/>
</dbReference>
<dbReference type="GO" id="GO:0002151">
    <property type="term" value="F:G-quadruplex RNA binding"/>
    <property type="evidence" value="ECO:0007669"/>
    <property type="project" value="TreeGrafter"/>
</dbReference>
<accession>A0A7R9EW81</accession>
<keyword evidence="2" id="KW-0378">Hydrolase</keyword>
<keyword evidence="3" id="KW-0347">Helicase</keyword>
<gene>
    <name evidence="6" type="ORF">TBIB3V08_LOCUS4968</name>
</gene>
<evidence type="ECO:0000256" key="3">
    <source>
        <dbReference type="ARBA" id="ARBA00022806"/>
    </source>
</evidence>
<dbReference type="GO" id="GO:0003678">
    <property type="term" value="F:DNA helicase activity"/>
    <property type="evidence" value="ECO:0007669"/>
    <property type="project" value="TreeGrafter"/>
</dbReference>
<dbReference type="AlphaFoldDB" id="A0A7R9EW81"/>
<reference evidence="6" key="1">
    <citation type="submission" date="2020-11" db="EMBL/GenBank/DDBJ databases">
        <authorList>
            <person name="Tran Van P."/>
        </authorList>
    </citation>
    <scope>NUCLEOTIDE SEQUENCE</scope>
</reference>